<proteinExistence type="predicted"/>
<keyword evidence="2" id="KW-1185">Reference proteome</keyword>
<dbReference type="EMBL" id="KI397033">
    <property type="protein sequence ID" value="ERM96758.1"/>
    <property type="molecule type" value="Genomic_DNA"/>
</dbReference>
<evidence type="ECO:0000313" key="1">
    <source>
        <dbReference type="EMBL" id="ERM96758.1"/>
    </source>
</evidence>
<dbReference type="HOGENOM" id="CLU_2641466_0_0_1"/>
<reference evidence="2" key="1">
    <citation type="journal article" date="2013" name="Science">
        <title>The Amborella genome and the evolution of flowering plants.</title>
        <authorList>
            <consortium name="Amborella Genome Project"/>
        </authorList>
    </citation>
    <scope>NUCLEOTIDE SEQUENCE [LARGE SCALE GENOMIC DNA]</scope>
</reference>
<sequence>MKTDKAIHDKLEKDHASPSLTRTLTIKQYPDLKMPEGGKIADYMQRFRALLQELEAVQLKLDENTQLFHLLNSLPSA</sequence>
<dbReference type="Gramene" id="ERM96758">
    <property type="protein sequence ID" value="ERM96758"/>
    <property type="gene ID" value="AMTR_s00201p00010840"/>
</dbReference>
<organism evidence="1 2">
    <name type="scientific">Amborella trichopoda</name>
    <dbReference type="NCBI Taxonomy" id="13333"/>
    <lineage>
        <taxon>Eukaryota</taxon>
        <taxon>Viridiplantae</taxon>
        <taxon>Streptophyta</taxon>
        <taxon>Embryophyta</taxon>
        <taxon>Tracheophyta</taxon>
        <taxon>Spermatophyta</taxon>
        <taxon>Magnoliopsida</taxon>
        <taxon>Amborellales</taxon>
        <taxon>Amborellaceae</taxon>
        <taxon>Amborella</taxon>
    </lineage>
</organism>
<evidence type="ECO:0008006" key="3">
    <source>
        <dbReference type="Google" id="ProtNLM"/>
    </source>
</evidence>
<dbReference type="Pfam" id="PF14223">
    <property type="entry name" value="Retrotran_gag_2"/>
    <property type="match status" value="1"/>
</dbReference>
<dbReference type="Proteomes" id="UP000017836">
    <property type="component" value="Unassembled WGS sequence"/>
</dbReference>
<accession>W1NMP1</accession>
<gene>
    <name evidence="1" type="ORF">AMTR_s00201p00010840</name>
</gene>
<name>W1NMP1_AMBTC</name>
<protein>
    <recommendedName>
        <fullName evidence="3">Retrotransposon gag domain-containing protein</fullName>
    </recommendedName>
</protein>
<dbReference type="AlphaFoldDB" id="W1NMP1"/>
<evidence type="ECO:0000313" key="2">
    <source>
        <dbReference type="Proteomes" id="UP000017836"/>
    </source>
</evidence>